<dbReference type="EMBL" id="BSOW01000019">
    <property type="protein sequence ID" value="GLR88522.1"/>
    <property type="molecule type" value="Genomic_DNA"/>
</dbReference>
<proteinExistence type="predicted"/>
<evidence type="ECO:0000256" key="1">
    <source>
        <dbReference type="SAM" id="MobiDB-lite"/>
    </source>
</evidence>
<gene>
    <name evidence="2" type="ORF">GCM10007857_52340</name>
</gene>
<evidence type="ECO:0000313" key="3">
    <source>
        <dbReference type="Proteomes" id="UP001156905"/>
    </source>
</evidence>
<reference evidence="3" key="1">
    <citation type="journal article" date="2019" name="Int. J. Syst. Evol. Microbiol.">
        <title>The Global Catalogue of Microorganisms (GCM) 10K type strain sequencing project: providing services to taxonomists for standard genome sequencing and annotation.</title>
        <authorList>
            <consortium name="The Broad Institute Genomics Platform"/>
            <consortium name="The Broad Institute Genome Sequencing Center for Infectious Disease"/>
            <person name="Wu L."/>
            <person name="Ma J."/>
        </authorList>
    </citation>
    <scope>NUCLEOTIDE SEQUENCE [LARGE SCALE GENOMIC DNA]</scope>
    <source>
        <strain evidence="3">NBRC 102520</strain>
    </source>
</reference>
<protein>
    <submittedName>
        <fullName evidence="2">Uncharacterized protein</fullName>
    </submittedName>
</protein>
<accession>A0ABQ6B286</accession>
<evidence type="ECO:0000313" key="2">
    <source>
        <dbReference type="EMBL" id="GLR88522.1"/>
    </source>
</evidence>
<feature type="region of interest" description="Disordered" evidence="1">
    <location>
        <begin position="133"/>
        <end position="155"/>
    </location>
</feature>
<dbReference type="Proteomes" id="UP001156905">
    <property type="component" value="Unassembled WGS sequence"/>
</dbReference>
<sequence length="155" mass="16652">MALSGSQDHAGGSLSSRRKRCRGGVVESDVAIGNPAFTNAPYVAGRATAVRNMPQVWMTYDELATLCNCSAAEARLMARHLSLHRRKSSDGATRVKLNLALTARFFASIRESEFDLDGAIEALRDTHRQMAELLTPGEGDKRGGLEASSAPHPKG</sequence>
<organism evidence="2 3">
    <name type="scientific">Bradyrhizobium iriomotense</name>
    <dbReference type="NCBI Taxonomy" id="441950"/>
    <lineage>
        <taxon>Bacteria</taxon>
        <taxon>Pseudomonadati</taxon>
        <taxon>Pseudomonadota</taxon>
        <taxon>Alphaproteobacteria</taxon>
        <taxon>Hyphomicrobiales</taxon>
        <taxon>Nitrobacteraceae</taxon>
        <taxon>Bradyrhizobium</taxon>
    </lineage>
</organism>
<keyword evidence="3" id="KW-1185">Reference proteome</keyword>
<name>A0ABQ6B286_9BRAD</name>
<comment type="caution">
    <text evidence="2">The sequence shown here is derived from an EMBL/GenBank/DDBJ whole genome shotgun (WGS) entry which is preliminary data.</text>
</comment>